<evidence type="ECO:0000313" key="3">
    <source>
        <dbReference type="Proteomes" id="UP000195877"/>
    </source>
</evidence>
<dbReference type="OrthoDB" id="7030114at2"/>
<evidence type="ECO:0000313" key="1">
    <source>
        <dbReference type="EMBL" id="SMQ97734.1"/>
    </source>
</evidence>
<accession>A0A1Y6GWK9</accession>
<dbReference type="EMBL" id="LT853885">
    <property type="protein sequence ID" value="SMR04805.1"/>
    <property type="molecule type" value="Genomic_DNA"/>
</dbReference>
<dbReference type="Proteomes" id="UP000195953">
    <property type="component" value="Chromosome 1"/>
</dbReference>
<organism evidence="2 4">
    <name type="scientific">Xanthomonas fragariae</name>
    <dbReference type="NCBI Taxonomy" id="48664"/>
    <lineage>
        <taxon>Bacteria</taxon>
        <taxon>Pseudomonadati</taxon>
        <taxon>Pseudomonadota</taxon>
        <taxon>Gammaproteobacteria</taxon>
        <taxon>Lysobacterales</taxon>
        <taxon>Lysobacteraceae</taxon>
        <taxon>Xanthomonas</taxon>
    </lineage>
</organism>
<protein>
    <submittedName>
        <fullName evidence="2">Uncharacterized protein</fullName>
    </submittedName>
</protein>
<dbReference type="InterPro" id="IPR022037">
    <property type="entry name" value="DUF3606"/>
</dbReference>
<proteinExistence type="predicted"/>
<keyword evidence="3" id="KW-1185">Reference proteome</keyword>
<sequence>MHNVSINQEWQLQCWARELPISEDDLNNAVQKMGNLITTLRDYLTPH</sequence>
<dbReference type="Proteomes" id="UP000195877">
    <property type="component" value="Chromosome 1"/>
</dbReference>
<dbReference type="AlphaFoldDB" id="A0A1Y6GWK9"/>
<evidence type="ECO:0000313" key="4">
    <source>
        <dbReference type="Proteomes" id="UP000195953"/>
    </source>
</evidence>
<reference evidence="2 4" key="1">
    <citation type="submission" date="2017-05" db="EMBL/GenBank/DDBJ databases">
        <authorList>
            <person name="Song R."/>
            <person name="Chenine A.L."/>
            <person name="Ruprecht R.M."/>
        </authorList>
    </citation>
    <scope>NUCLEOTIDE SEQUENCE [LARGE SCALE GENOMIC DNA]</scope>
    <source>
        <strain evidence="2">PD5205</strain>
    </source>
</reference>
<reference evidence="1 3" key="2">
    <citation type="submission" date="2017-05" db="EMBL/GenBank/DDBJ databases">
        <authorList>
            <person name="Blom J."/>
        </authorList>
    </citation>
    <scope>NUCLEOTIDE SEQUENCE [LARGE SCALE GENOMIC DNA]</scope>
    <source>
        <strain evidence="1">PD885</strain>
    </source>
</reference>
<dbReference type="Pfam" id="PF12244">
    <property type="entry name" value="DUF3606"/>
    <property type="match status" value="1"/>
</dbReference>
<dbReference type="EMBL" id="LT853882">
    <property type="protein sequence ID" value="SMQ97734.1"/>
    <property type="molecule type" value="Genomic_DNA"/>
</dbReference>
<gene>
    <name evidence="2" type="ORF">PD5205_03530</name>
    <name evidence="1" type="ORF">PD885_00465</name>
</gene>
<name>A0A1Y6GWK9_9XANT</name>
<dbReference type="KEGG" id="xfr:BER92_17205"/>
<evidence type="ECO:0000313" key="2">
    <source>
        <dbReference type="EMBL" id="SMR04805.1"/>
    </source>
</evidence>